<dbReference type="Gene3D" id="1.10.10.10">
    <property type="entry name" value="Winged helix-like DNA-binding domain superfamily/Winged helix DNA-binding domain"/>
    <property type="match status" value="1"/>
</dbReference>
<evidence type="ECO:0000256" key="7">
    <source>
        <dbReference type="PROSITE-ProRule" id="PRU01091"/>
    </source>
</evidence>
<evidence type="ECO:0000256" key="2">
    <source>
        <dbReference type="ARBA" id="ARBA00023012"/>
    </source>
</evidence>
<dbReference type="RefSeq" id="WP_092938858.1">
    <property type="nucleotide sequence ID" value="NZ_FONX01000003.1"/>
</dbReference>
<dbReference type="SMART" id="SM00862">
    <property type="entry name" value="Trans_reg_C"/>
    <property type="match status" value="1"/>
</dbReference>
<feature type="domain" description="OmpR/PhoB-type" evidence="10">
    <location>
        <begin position="127"/>
        <end position="248"/>
    </location>
</feature>
<feature type="DNA-binding region" description="OmpR/PhoB-type" evidence="7">
    <location>
        <begin position="127"/>
        <end position="248"/>
    </location>
</feature>
<dbReference type="GO" id="GO:0005829">
    <property type="term" value="C:cytosol"/>
    <property type="evidence" value="ECO:0007669"/>
    <property type="project" value="TreeGrafter"/>
</dbReference>
<dbReference type="EMBL" id="FONX01000003">
    <property type="protein sequence ID" value="SFE63210.1"/>
    <property type="molecule type" value="Genomic_DNA"/>
</dbReference>
<feature type="domain" description="Response regulatory" evidence="9">
    <location>
        <begin position="2"/>
        <end position="119"/>
    </location>
</feature>
<evidence type="ECO:0000256" key="3">
    <source>
        <dbReference type="ARBA" id="ARBA00023015"/>
    </source>
</evidence>
<keyword evidence="3" id="KW-0805">Transcription regulation</keyword>
<dbReference type="OrthoDB" id="9802426at2"/>
<dbReference type="Pfam" id="PF00072">
    <property type="entry name" value="Response_reg"/>
    <property type="match status" value="1"/>
</dbReference>
<reference evidence="12" key="1">
    <citation type="submission" date="2016-10" db="EMBL/GenBank/DDBJ databases">
        <authorList>
            <person name="Varghese N."/>
            <person name="Submissions S."/>
        </authorList>
    </citation>
    <scope>NUCLEOTIDE SEQUENCE [LARGE SCALE GENOMIC DNA]</scope>
    <source>
        <strain evidence="12">DSM 27981</strain>
    </source>
</reference>
<dbReference type="SUPFAM" id="SSF46894">
    <property type="entry name" value="C-terminal effector domain of the bipartite response regulators"/>
    <property type="match status" value="1"/>
</dbReference>
<name>A0A1I2C6E0_9BURK</name>
<keyword evidence="5" id="KW-0804">Transcription</keyword>
<gene>
    <name evidence="11" type="ORF">SAMN04489711_103386</name>
</gene>
<dbReference type="GO" id="GO:0032993">
    <property type="term" value="C:protein-DNA complex"/>
    <property type="evidence" value="ECO:0007669"/>
    <property type="project" value="TreeGrafter"/>
</dbReference>
<dbReference type="CDD" id="cd17624">
    <property type="entry name" value="REC_OmpR_PmrA-like"/>
    <property type="match status" value="1"/>
</dbReference>
<proteinExistence type="predicted"/>
<keyword evidence="4 7" id="KW-0238">DNA-binding</keyword>
<dbReference type="InterPro" id="IPR001789">
    <property type="entry name" value="Sig_transdc_resp-reg_receiver"/>
</dbReference>
<dbReference type="InterPro" id="IPR011006">
    <property type="entry name" value="CheY-like_superfamily"/>
</dbReference>
<evidence type="ECO:0000256" key="5">
    <source>
        <dbReference type="ARBA" id="ARBA00023163"/>
    </source>
</evidence>
<feature type="modified residue" description="4-aspartylphosphate" evidence="6">
    <location>
        <position position="51"/>
    </location>
</feature>
<dbReference type="SUPFAM" id="SSF52172">
    <property type="entry name" value="CheY-like"/>
    <property type="match status" value="1"/>
</dbReference>
<dbReference type="InterPro" id="IPR016032">
    <property type="entry name" value="Sig_transdc_resp-reg_C-effctor"/>
</dbReference>
<feature type="region of interest" description="Disordered" evidence="8">
    <location>
        <begin position="151"/>
        <end position="172"/>
    </location>
</feature>
<evidence type="ECO:0000256" key="1">
    <source>
        <dbReference type="ARBA" id="ARBA00022553"/>
    </source>
</evidence>
<dbReference type="InterPro" id="IPR039420">
    <property type="entry name" value="WalR-like"/>
</dbReference>
<dbReference type="AlphaFoldDB" id="A0A1I2C6E0"/>
<protein>
    <submittedName>
        <fullName evidence="11">DNA-binding response regulator, OmpR family, contains REC and winged-helix (WHTH) domain</fullName>
    </submittedName>
</protein>
<organism evidence="11 12">
    <name type="scientific">Paracidovorax wautersii</name>
    <dbReference type="NCBI Taxonomy" id="1177982"/>
    <lineage>
        <taxon>Bacteria</taxon>
        <taxon>Pseudomonadati</taxon>
        <taxon>Pseudomonadota</taxon>
        <taxon>Betaproteobacteria</taxon>
        <taxon>Burkholderiales</taxon>
        <taxon>Comamonadaceae</taxon>
        <taxon>Paracidovorax</taxon>
    </lineage>
</organism>
<sequence length="255" mass="27516">MRLLLVEDDVMLASGIKLGLTDAGYAVDWVGSGERAEEVLLAESFDAAVIDIGLPGMDGLELTRRLRRPEMAHPSMPVLILTARDALHDRVQGLDLGADDYLVKPYELPELLARLRALLRRSQAATTSVLSFGPLELDAAHRTASIRAADGVAGPGAAPPWPGMQHGGPGPGVHALELGPREWTVLEYLMIHAPKPASKDKLLQALTGWDKEITPNAVEVYVSRLRGKLEPHGVALRSIRGFGYRLELRPASPPG</sequence>
<dbReference type="FunFam" id="3.40.50.2300:FF:000002">
    <property type="entry name" value="DNA-binding response regulator PhoP"/>
    <property type="match status" value="1"/>
</dbReference>
<evidence type="ECO:0000313" key="12">
    <source>
        <dbReference type="Proteomes" id="UP000199119"/>
    </source>
</evidence>
<dbReference type="Pfam" id="PF00486">
    <property type="entry name" value="Trans_reg_C"/>
    <property type="match status" value="1"/>
</dbReference>
<evidence type="ECO:0000256" key="4">
    <source>
        <dbReference type="ARBA" id="ARBA00023125"/>
    </source>
</evidence>
<evidence type="ECO:0000313" key="11">
    <source>
        <dbReference type="EMBL" id="SFE63210.1"/>
    </source>
</evidence>
<evidence type="ECO:0000259" key="10">
    <source>
        <dbReference type="PROSITE" id="PS51755"/>
    </source>
</evidence>
<dbReference type="GO" id="GO:0000156">
    <property type="term" value="F:phosphorelay response regulator activity"/>
    <property type="evidence" value="ECO:0007669"/>
    <property type="project" value="TreeGrafter"/>
</dbReference>
<dbReference type="PROSITE" id="PS50110">
    <property type="entry name" value="RESPONSE_REGULATORY"/>
    <property type="match status" value="1"/>
</dbReference>
<dbReference type="PANTHER" id="PTHR48111:SF67">
    <property type="entry name" value="TRANSCRIPTIONAL REGULATORY PROTEIN TCTD"/>
    <property type="match status" value="1"/>
</dbReference>
<accession>A0A1I2C6E0</accession>
<dbReference type="InterPro" id="IPR001867">
    <property type="entry name" value="OmpR/PhoB-type_DNA-bd"/>
</dbReference>
<dbReference type="GO" id="GO:0006355">
    <property type="term" value="P:regulation of DNA-templated transcription"/>
    <property type="evidence" value="ECO:0007669"/>
    <property type="project" value="InterPro"/>
</dbReference>
<evidence type="ECO:0000256" key="8">
    <source>
        <dbReference type="SAM" id="MobiDB-lite"/>
    </source>
</evidence>
<dbReference type="PANTHER" id="PTHR48111">
    <property type="entry name" value="REGULATOR OF RPOS"/>
    <property type="match status" value="1"/>
</dbReference>
<keyword evidence="2" id="KW-0902">Two-component regulatory system</keyword>
<dbReference type="STRING" id="1177982.SAMN04489711_103386"/>
<evidence type="ECO:0000256" key="6">
    <source>
        <dbReference type="PROSITE-ProRule" id="PRU00169"/>
    </source>
</evidence>
<dbReference type="Proteomes" id="UP000199119">
    <property type="component" value="Unassembled WGS sequence"/>
</dbReference>
<dbReference type="Gene3D" id="3.40.50.2300">
    <property type="match status" value="1"/>
</dbReference>
<dbReference type="CDD" id="cd00383">
    <property type="entry name" value="trans_reg_C"/>
    <property type="match status" value="1"/>
</dbReference>
<dbReference type="PROSITE" id="PS51755">
    <property type="entry name" value="OMPR_PHOB"/>
    <property type="match status" value="1"/>
</dbReference>
<dbReference type="GO" id="GO:0000976">
    <property type="term" value="F:transcription cis-regulatory region binding"/>
    <property type="evidence" value="ECO:0007669"/>
    <property type="project" value="TreeGrafter"/>
</dbReference>
<dbReference type="InterPro" id="IPR036388">
    <property type="entry name" value="WH-like_DNA-bd_sf"/>
</dbReference>
<evidence type="ECO:0000259" key="9">
    <source>
        <dbReference type="PROSITE" id="PS50110"/>
    </source>
</evidence>
<dbReference type="SMART" id="SM00448">
    <property type="entry name" value="REC"/>
    <property type="match status" value="1"/>
</dbReference>
<keyword evidence="12" id="KW-1185">Reference proteome</keyword>
<keyword evidence="1 6" id="KW-0597">Phosphoprotein</keyword>